<dbReference type="Proteomes" id="UP001243330">
    <property type="component" value="Unassembled WGS sequence"/>
</dbReference>
<feature type="region of interest" description="Disordered" evidence="1">
    <location>
        <begin position="1"/>
        <end position="45"/>
    </location>
</feature>
<evidence type="ECO:0000313" key="2">
    <source>
        <dbReference type="EMBL" id="KAK1838152.1"/>
    </source>
</evidence>
<feature type="compositionally biased region" description="Basic residues" evidence="1">
    <location>
        <begin position="19"/>
        <end position="29"/>
    </location>
</feature>
<feature type="compositionally biased region" description="Polar residues" evidence="1">
    <location>
        <begin position="1"/>
        <end position="18"/>
    </location>
</feature>
<accession>A0AAD8ZYV8</accession>
<sequence>MSSPGGTADGSWSLTGQRQHQHQHQHQHFPPHALSDLTPDGQAKRAARLAQPVVVTVADNALLLHAYRGCRSAFSPCGHSPAGAIKEKSLLREG</sequence>
<protein>
    <submittedName>
        <fullName evidence="2">Uncharacterized protein</fullName>
    </submittedName>
</protein>
<evidence type="ECO:0000256" key="1">
    <source>
        <dbReference type="SAM" id="MobiDB-lite"/>
    </source>
</evidence>
<name>A0AAD8ZYV8_9PEZI</name>
<dbReference type="EMBL" id="JAQOWY010000895">
    <property type="protein sequence ID" value="KAK1838152.1"/>
    <property type="molecule type" value="Genomic_DNA"/>
</dbReference>
<gene>
    <name evidence="2" type="ORF">CCHR01_19221</name>
</gene>
<reference evidence="2" key="1">
    <citation type="submission" date="2023-01" db="EMBL/GenBank/DDBJ databases">
        <title>Colletotrichum chrysophilum M932 genome sequence.</title>
        <authorList>
            <person name="Baroncelli R."/>
        </authorList>
    </citation>
    <scope>NUCLEOTIDE SEQUENCE</scope>
    <source>
        <strain evidence="2">M932</strain>
    </source>
</reference>
<comment type="caution">
    <text evidence="2">The sequence shown here is derived from an EMBL/GenBank/DDBJ whole genome shotgun (WGS) entry which is preliminary data.</text>
</comment>
<organism evidence="2 3">
    <name type="scientific">Colletotrichum chrysophilum</name>
    <dbReference type="NCBI Taxonomy" id="1836956"/>
    <lineage>
        <taxon>Eukaryota</taxon>
        <taxon>Fungi</taxon>
        <taxon>Dikarya</taxon>
        <taxon>Ascomycota</taxon>
        <taxon>Pezizomycotina</taxon>
        <taxon>Sordariomycetes</taxon>
        <taxon>Hypocreomycetidae</taxon>
        <taxon>Glomerellales</taxon>
        <taxon>Glomerellaceae</taxon>
        <taxon>Colletotrichum</taxon>
        <taxon>Colletotrichum gloeosporioides species complex</taxon>
    </lineage>
</organism>
<evidence type="ECO:0000313" key="3">
    <source>
        <dbReference type="Proteomes" id="UP001243330"/>
    </source>
</evidence>
<dbReference type="AlphaFoldDB" id="A0AAD8ZYV8"/>
<proteinExistence type="predicted"/>
<keyword evidence="3" id="KW-1185">Reference proteome</keyword>